<keyword evidence="7 10" id="KW-0269">Exonuclease</keyword>
<dbReference type="InterPro" id="IPR006085">
    <property type="entry name" value="XPG_DNA_repair_N"/>
</dbReference>
<dbReference type="Pfam" id="PF00752">
    <property type="entry name" value="XPG_N"/>
    <property type="match status" value="1"/>
</dbReference>
<dbReference type="SMART" id="SM00279">
    <property type="entry name" value="HhH2"/>
    <property type="match status" value="1"/>
</dbReference>
<dbReference type="GO" id="GO:0017108">
    <property type="term" value="F:5'-flap endonuclease activity"/>
    <property type="evidence" value="ECO:0007669"/>
    <property type="project" value="UniProtKB-UniRule"/>
</dbReference>
<comment type="caution">
    <text evidence="10">Lacks conserved residue(s) required for the propagation of feature annotation.</text>
</comment>
<evidence type="ECO:0000256" key="7">
    <source>
        <dbReference type="ARBA" id="ARBA00022839"/>
    </source>
</evidence>
<dbReference type="CDD" id="cd09867">
    <property type="entry name" value="PIN_FEN1"/>
    <property type="match status" value="1"/>
</dbReference>
<evidence type="ECO:0000256" key="9">
    <source>
        <dbReference type="ARBA" id="ARBA00023204"/>
    </source>
</evidence>
<evidence type="ECO:0000313" key="13">
    <source>
        <dbReference type="EMBL" id="AOZ56076.1"/>
    </source>
</evidence>
<feature type="binding site" evidence="10">
    <location>
        <position position="154"/>
    </location>
    <ligand>
        <name>Mg(2+)</name>
        <dbReference type="ChEBI" id="CHEBI:18420"/>
        <label>1</label>
    </ligand>
</feature>
<dbReference type="FunFam" id="1.10.150.20:FF:000030">
    <property type="entry name" value="Flap endonuclease GEN-like 1"/>
    <property type="match status" value="1"/>
</dbReference>
<feature type="domain" description="XPG N-terminal" evidence="12">
    <location>
        <begin position="1"/>
        <end position="101"/>
    </location>
</feature>
<dbReference type="InterPro" id="IPR019973">
    <property type="entry name" value="Flap_endonuc_arc"/>
</dbReference>
<keyword evidence="4 10" id="KW-0255">Endonuclease</keyword>
<evidence type="ECO:0000256" key="10">
    <source>
        <dbReference type="HAMAP-Rule" id="MF_00614"/>
    </source>
</evidence>
<organism evidence="13">
    <name type="scientific">uncultured korarchaeote</name>
    <dbReference type="NCBI Taxonomy" id="161241"/>
    <lineage>
        <taxon>Archaea</taxon>
        <taxon>Thermoproteota</taxon>
        <taxon>environmental samples</taxon>
    </lineage>
</organism>
<keyword evidence="1 10" id="KW-0235">DNA replication</keyword>
<feature type="region of interest" description="N-domain" evidence="10">
    <location>
        <begin position="1"/>
        <end position="98"/>
    </location>
</feature>
<evidence type="ECO:0000256" key="8">
    <source>
        <dbReference type="ARBA" id="ARBA00022842"/>
    </source>
</evidence>
<dbReference type="InterPro" id="IPR023426">
    <property type="entry name" value="Flap_endonuc"/>
</dbReference>
<feature type="binding site" evidence="10">
    <location>
        <position position="80"/>
    </location>
    <ligand>
        <name>Mg(2+)</name>
        <dbReference type="ChEBI" id="CHEBI:18420"/>
        <label>1</label>
    </ligand>
</feature>
<keyword evidence="9 10" id="KW-0234">DNA repair</keyword>
<evidence type="ECO:0000256" key="6">
    <source>
        <dbReference type="ARBA" id="ARBA00022801"/>
    </source>
</evidence>
<feature type="binding site" evidence="10">
    <location>
        <position position="236"/>
    </location>
    <ligand>
        <name>Mg(2+)</name>
        <dbReference type="ChEBI" id="CHEBI:18420"/>
        <label>2</label>
    </ligand>
</feature>
<dbReference type="Gene3D" id="1.10.150.20">
    <property type="entry name" value="5' to 3' exonuclease, C-terminal subdomain"/>
    <property type="match status" value="1"/>
</dbReference>
<dbReference type="GO" id="GO:0003677">
    <property type="term" value="F:DNA binding"/>
    <property type="evidence" value="ECO:0007669"/>
    <property type="project" value="UniProtKB-UniRule"/>
</dbReference>
<dbReference type="GO" id="GO:0008409">
    <property type="term" value="F:5'-3' exonuclease activity"/>
    <property type="evidence" value="ECO:0007669"/>
    <property type="project" value="UniProtKB-UniRule"/>
</dbReference>
<gene>
    <name evidence="10" type="primary">fen</name>
</gene>
<dbReference type="SMART" id="SM00484">
    <property type="entry name" value="XPGI"/>
    <property type="match status" value="1"/>
</dbReference>
<comment type="cofactor">
    <cofactor evidence="10">
        <name>Mg(2+)</name>
        <dbReference type="ChEBI" id="CHEBI:18420"/>
    </cofactor>
    <text evidence="10">Binds 2 magnesium ions per subunit. They probably participate in the reaction catalyzed by the enzyme. May bind an additional third magnesium ion after substrate binding.</text>
</comment>
<dbReference type="InterPro" id="IPR006086">
    <property type="entry name" value="XPG-I_dom"/>
</dbReference>
<comment type="function">
    <text evidence="10">Structure-specific nuclease with 5'-flap endonuclease and 5'-3' exonuclease activities involved in DNA replication and repair. During DNA replication, cleaves the 5'-overhanging flap structure that is generated by displacement synthesis when DNA polymerase encounters the 5'-end of a downstream Okazaki fragment. Binds the unpaired 3'-DNA end and kinks the DNA to facilitate 5' cleavage specificity. Cleaves one nucleotide into the double-stranded DNA from the junction in flap DNA, leaving a nick for ligation. Also involved in the base excision repair (BER) pathway. Acts as a genome stabilization factor that prevents flaps from equilibrating into structurs that lead to duplications and deletions. Also possesses 5'-3' exonuclease activity on nicked or gapped double-stranded DNA.</text>
</comment>
<proteinExistence type="inferred from homology"/>
<evidence type="ECO:0000256" key="4">
    <source>
        <dbReference type="ARBA" id="ARBA00022759"/>
    </source>
</evidence>
<accession>A0A1L2JK35</accession>
<evidence type="ECO:0000259" key="12">
    <source>
        <dbReference type="SMART" id="SM00485"/>
    </source>
</evidence>
<dbReference type="SMART" id="SM00485">
    <property type="entry name" value="XPGN"/>
    <property type="match status" value="1"/>
</dbReference>
<dbReference type="GO" id="GO:0043137">
    <property type="term" value="P:DNA replication, removal of RNA primer"/>
    <property type="evidence" value="ECO:0007669"/>
    <property type="project" value="UniProtKB-UniRule"/>
</dbReference>
<dbReference type="InterPro" id="IPR008918">
    <property type="entry name" value="HhH2"/>
</dbReference>
<keyword evidence="3 10" id="KW-0479">Metal-binding</keyword>
<dbReference type="GO" id="GO:0006281">
    <property type="term" value="P:DNA repair"/>
    <property type="evidence" value="ECO:0007669"/>
    <property type="project" value="UniProtKB-UniRule"/>
</dbReference>
<feature type="binding site" evidence="10">
    <location>
        <position position="175"/>
    </location>
    <ligand>
        <name>Mg(2+)</name>
        <dbReference type="ChEBI" id="CHEBI:18420"/>
        <label>2</label>
    </ligand>
</feature>
<dbReference type="FunFam" id="3.40.50.1010:FF:000016">
    <property type="entry name" value="Flap endonuclease 1"/>
    <property type="match status" value="1"/>
</dbReference>
<dbReference type="PROSITE" id="PS00841">
    <property type="entry name" value="XPG_1"/>
    <property type="match status" value="1"/>
</dbReference>
<dbReference type="InterPro" id="IPR019974">
    <property type="entry name" value="XPG_CS"/>
</dbReference>
<reference evidence="13" key="1">
    <citation type="journal article" date="2017" name="Nature">
        <title>Metagenomic exploration of ASGARD archaea illuminates the origin of cellular complexity in eukaryotes.</title>
        <authorList>
            <person name="Zaremba-Niedzwiedzka K."/>
            <person name="Caceres E.F."/>
            <person name="Saw J.H.W."/>
            <person name="Backstrom D."/>
            <person name="Juzokaite L."/>
            <person name="Vancaester E."/>
            <person name="Seitz K.W."/>
            <person name="Anantharaman K."/>
            <person name="Starnawski P."/>
            <person name="Kjeldsen K.U."/>
            <person name="Stott M.B."/>
            <person name="Nunoura T."/>
            <person name="Banfield J.F."/>
            <person name="Schramm A."/>
            <person name="Baker B.J."/>
            <person name="Spang A."/>
            <person name="Ettema T.J.G."/>
        </authorList>
    </citation>
    <scope>NUCLEOTIDE SEQUENCE</scope>
    <source>
        <strain evidence="13">TIV_2</strain>
    </source>
</reference>
<evidence type="ECO:0000256" key="3">
    <source>
        <dbReference type="ARBA" id="ARBA00022723"/>
    </source>
</evidence>
<dbReference type="PANTHER" id="PTHR11081:SF9">
    <property type="entry name" value="FLAP ENDONUCLEASE 1"/>
    <property type="match status" value="1"/>
</dbReference>
<feature type="domain" description="XPG-I" evidence="11">
    <location>
        <begin position="140"/>
        <end position="221"/>
    </location>
</feature>
<dbReference type="Pfam" id="PF00867">
    <property type="entry name" value="XPG_I"/>
    <property type="match status" value="1"/>
</dbReference>
<evidence type="ECO:0000256" key="1">
    <source>
        <dbReference type="ARBA" id="ARBA00022705"/>
    </source>
</evidence>
<name>A0A1L2JK35_9CREN</name>
<dbReference type="SUPFAM" id="SSF47807">
    <property type="entry name" value="5' to 3' exonuclease, C-terminal subdomain"/>
    <property type="match status" value="1"/>
</dbReference>
<dbReference type="EMBL" id="KX764989">
    <property type="protein sequence ID" value="AOZ56076.1"/>
    <property type="molecule type" value="Genomic_DNA"/>
</dbReference>
<keyword evidence="8 10" id="KW-0460">Magnesium</keyword>
<feature type="binding site" evidence="10">
    <location>
        <position position="27"/>
    </location>
    <ligand>
        <name>Mg(2+)</name>
        <dbReference type="ChEBI" id="CHEBI:18420"/>
        <label>1</label>
    </ligand>
</feature>
<dbReference type="InterPro" id="IPR029060">
    <property type="entry name" value="PIN-like_dom_sf"/>
</dbReference>
<dbReference type="NCBIfam" id="TIGR03674">
    <property type="entry name" value="fen_arch"/>
    <property type="match status" value="1"/>
</dbReference>
<dbReference type="EC" id="3.1.-.-" evidence="10"/>
<feature type="binding site" evidence="10">
    <location>
        <position position="152"/>
    </location>
    <ligand>
        <name>Mg(2+)</name>
        <dbReference type="ChEBI" id="CHEBI:18420"/>
        <label>1</label>
    </ligand>
</feature>
<dbReference type="AlphaFoldDB" id="A0A1L2JK35"/>
<keyword evidence="2 10" id="KW-0540">Nuclease</keyword>
<dbReference type="Gene3D" id="3.40.50.1010">
    <property type="entry name" value="5'-nuclease"/>
    <property type="match status" value="1"/>
</dbReference>
<keyword evidence="6 10" id="KW-0378">Hydrolase</keyword>
<dbReference type="InterPro" id="IPR006084">
    <property type="entry name" value="XPG/Rad2"/>
</dbReference>
<comment type="similarity">
    <text evidence="10">Belongs to the XPG/RAD2 endonuclease family. FEN1 subfamily.</text>
</comment>
<dbReference type="PRINTS" id="PR00853">
    <property type="entry name" value="XPGRADSUPER"/>
</dbReference>
<evidence type="ECO:0000256" key="5">
    <source>
        <dbReference type="ARBA" id="ARBA00022763"/>
    </source>
</evidence>
<comment type="subunit">
    <text evidence="10">Interacts with PCNA. PCNA stimulates the nuclease activity without altering cleavage specificity.</text>
</comment>
<dbReference type="PANTHER" id="PTHR11081">
    <property type="entry name" value="FLAP ENDONUCLEASE FAMILY MEMBER"/>
    <property type="match status" value="1"/>
</dbReference>
<feature type="binding site" evidence="10">
    <location>
        <position position="173"/>
    </location>
    <ligand>
        <name>Mg(2+)</name>
        <dbReference type="ChEBI" id="CHEBI:18420"/>
        <label>2</label>
    </ligand>
</feature>
<dbReference type="InterPro" id="IPR036279">
    <property type="entry name" value="5-3_exonuclease_C_sf"/>
</dbReference>
<keyword evidence="5 10" id="KW-0227">DNA damage</keyword>
<evidence type="ECO:0000259" key="11">
    <source>
        <dbReference type="SMART" id="SM00484"/>
    </source>
</evidence>
<dbReference type="SUPFAM" id="SSF88723">
    <property type="entry name" value="PIN domain-like"/>
    <property type="match status" value="1"/>
</dbReference>
<dbReference type="CDD" id="cd09903">
    <property type="entry name" value="H3TH_FEN1-Arc"/>
    <property type="match status" value="1"/>
</dbReference>
<evidence type="ECO:0000256" key="2">
    <source>
        <dbReference type="ARBA" id="ARBA00022722"/>
    </source>
</evidence>
<dbReference type="HAMAP" id="MF_00614">
    <property type="entry name" value="Fen"/>
    <property type="match status" value="1"/>
</dbReference>
<protein>
    <recommendedName>
        <fullName evidence="10">Flap endonuclease 1</fullName>
        <shortName evidence="10">FEN-1</shortName>
        <ecNumber evidence="10">3.1.-.-</ecNumber>
    </recommendedName>
    <alternativeName>
        <fullName evidence="10">Flap structure-specific endonuclease 1</fullName>
    </alternativeName>
</protein>
<dbReference type="GO" id="GO:0000287">
    <property type="term" value="F:magnesium ion binding"/>
    <property type="evidence" value="ECO:0007669"/>
    <property type="project" value="UniProtKB-UniRule"/>
</dbReference>
<sequence length="341" mass="38397">MGVKLGDLVKGRVVDLEHLAGKKLALDAYNAMYQFLAKVRQADGTPLMTSRGEITSVHSGIFYRTANLLSIGIIPVYVFDGEPPEFKRRTIEEREVRREEAREKWMEAAEKGDIEEMRKYAQAALELTPEMVEDAKRIIELMGVPWVQAPSEGEAQAAHMAAKGDVWAAASQDYDSLLFGSPRLVRNVTITGKRKLPGKDVYVEVKPEVISLQDMLSSLGIGREQLVLIGILVGTDYNPGGIKGIGPKRALELVKRHPSIESLERVVKWEFDVSMREIYEFFLNPSVTDEYDVNLKKPDAEGLIRFMVDEHEFSEKRVRKVINEITEAYKRLAGGGLEAWF</sequence>